<keyword evidence="1" id="KW-1133">Transmembrane helix</keyword>
<feature type="transmembrane region" description="Helical" evidence="1">
    <location>
        <begin position="171"/>
        <end position="192"/>
    </location>
</feature>
<dbReference type="EMBL" id="LNIX01000037">
    <property type="protein sequence ID" value="OXA39772.1"/>
    <property type="molecule type" value="Genomic_DNA"/>
</dbReference>
<accession>A0A226D2F4</accession>
<feature type="transmembrane region" description="Helical" evidence="1">
    <location>
        <begin position="52"/>
        <end position="74"/>
    </location>
</feature>
<keyword evidence="1" id="KW-0472">Membrane</keyword>
<dbReference type="AlphaFoldDB" id="A0A226D2F4"/>
<evidence type="ECO:0000313" key="3">
    <source>
        <dbReference type="Proteomes" id="UP000198287"/>
    </source>
</evidence>
<feature type="transmembrane region" description="Helical" evidence="1">
    <location>
        <begin position="305"/>
        <end position="325"/>
    </location>
</feature>
<name>A0A226D2F4_FOLCA</name>
<organism evidence="2 3">
    <name type="scientific">Folsomia candida</name>
    <name type="common">Springtail</name>
    <dbReference type="NCBI Taxonomy" id="158441"/>
    <lineage>
        <taxon>Eukaryota</taxon>
        <taxon>Metazoa</taxon>
        <taxon>Ecdysozoa</taxon>
        <taxon>Arthropoda</taxon>
        <taxon>Hexapoda</taxon>
        <taxon>Collembola</taxon>
        <taxon>Entomobryomorpha</taxon>
        <taxon>Isotomoidea</taxon>
        <taxon>Isotomidae</taxon>
        <taxon>Proisotominae</taxon>
        <taxon>Folsomia</taxon>
    </lineage>
</organism>
<dbReference type="Proteomes" id="UP000198287">
    <property type="component" value="Unassembled WGS sequence"/>
</dbReference>
<evidence type="ECO:0000256" key="1">
    <source>
        <dbReference type="SAM" id="Phobius"/>
    </source>
</evidence>
<reference evidence="2 3" key="1">
    <citation type="submission" date="2015-12" db="EMBL/GenBank/DDBJ databases">
        <title>The genome of Folsomia candida.</title>
        <authorList>
            <person name="Faddeeva A."/>
            <person name="Derks M.F."/>
            <person name="Anvar Y."/>
            <person name="Smit S."/>
            <person name="Van Straalen N."/>
            <person name="Roelofs D."/>
        </authorList>
    </citation>
    <scope>NUCLEOTIDE SEQUENCE [LARGE SCALE GENOMIC DNA]</scope>
    <source>
        <strain evidence="2 3">VU population</strain>
        <tissue evidence="2">Whole body</tissue>
    </source>
</reference>
<protein>
    <recommendedName>
        <fullName evidence="4">Odorant receptor</fullName>
    </recommendedName>
</protein>
<feature type="transmembrane region" description="Helical" evidence="1">
    <location>
        <begin position="86"/>
        <end position="106"/>
    </location>
</feature>
<gene>
    <name evidence="2" type="ORF">Fcan01_25565</name>
</gene>
<evidence type="ECO:0000313" key="2">
    <source>
        <dbReference type="EMBL" id="OXA39772.1"/>
    </source>
</evidence>
<keyword evidence="1" id="KW-0812">Transmembrane</keyword>
<sequence length="400" mass="44927">MVKFHQFIPYSRQCLWVNSWYGSNPVKWDSKATPTSVNFFVPSAWLKSPVRIFLSLTIFAYFSVMSFRLGGILLEGESDITFGTNILAGLVWIVVFCGISFGTLSFSREKEIAAWLNTLICFERKQFDGSEQLEKAIKTGFDANFTSNPKLTVLYWMAEFKEMFTGSFHKFIIHAATSVPLVNPVLMSIQIWRAPCTRPLLVSLREDCVQSVGTNVGVFIIFIGAVCIAEYQLGCKKSISSASSKKSPNFYEKHLHLYRTTFLLSAQHNQLVRGNLVNLMVTMCSLAILSLYSCIALHAVMPLPLTLFSLTLVLEIVCLVHGGMYTTYGKLYNDSVAVIDTFKRVDQIGQDKYLRRIVKSLQPTKIKFGGAGNFMEASTALEFNRTTVEQAVSLVFMRDG</sequence>
<feature type="transmembrane region" description="Helical" evidence="1">
    <location>
        <begin position="212"/>
        <end position="231"/>
    </location>
</feature>
<proteinExistence type="predicted"/>
<feature type="transmembrane region" description="Helical" evidence="1">
    <location>
        <begin position="276"/>
        <end position="299"/>
    </location>
</feature>
<comment type="caution">
    <text evidence="2">The sequence shown here is derived from an EMBL/GenBank/DDBJ whole genome shotgun (WGS) entry which is preliminary data.</text>
</comment>
<keyword evidence="3" id="KW-1185">Reference proteome</keyword>
<evidence type="ECO:0008006" key="4">
    <source>
        <dbReference type="Google" id="ProtNLM"/>
    </source>
</evidence>